<evidence type="ECO:0000259" key="5">
    <source>
        <dbReference type="Pfam" id="PF25917"/>
    </source>
</evidence>
<evidence type="ECO:0000259" key="4">
    <source>
        <dbReference type="Pfam" id="PF25876"/>
    </source>
</evidence>
<comment type="caution">
    <text evidence="8">The sequence shown here is derived from an EMBL/GenBank/DDBJ whole genome shotgun (WGS) entry which is preliminary data.</text>
</comment>
<evidence type="ECO:0000313" key="9">
    <source>
        <dbReference type="Proteomes" id="UP000486534"/>
    </source>
</evidence>
<evidence type="ECO:0000256" key="3">
    <source>
        <dbReference type="ARBA" id="ARBA00023054"/>
    </source>
</evidence>
<dbReference type="InterPro" id="IPR058625">
    <property type="entry name" value="MdtA-like_BSH"/>
</dbReference>
<dbReference type="GO" id="GO:0030313">
    <property type="term" value="C:cell envelope"/>
    <property type="evidence" value="ECO:0007669"/>
    <property type="project" value="UniProtKB-SubCell"/>
</dbReference>
<dbReference type="InterPro" id="IPR058626">
    <property type="entry name" value="MdtA-like_b-barrel"/>
</dbReference>
<dbReference type="PANTHER" id="PTHR30158:SF10">
    <property type="entry name" value="CATION EFFLUX PUMP"/>
    <property type="match status" value="1"/>
</dbReference>
<dbReference type="NCBIfam" id="TIGR01730">
    <property type="entry name" value="RND_mfp"/>
    <property type="match status" value="1"/>
</dbReference>
<dbReference type="GO" id="GO:0022857">
    <property type="term" value="F:transmembrane transporter activity"/>
    <property type="evidence" value="ECO:0007669"/>
    <property type="project" value="InterPro"/>
</dbReference>
<dbReference type="GO" id="GO:0005886">
    <property type="term" value="C:plasma membrane"/>
    <property type="evidence" value="ECO:0007669"/>
    <property type="project" value="TreeGrafter"/>
</dbReference>
<dbReference type="Pfam" id="PF25989">
    <property type="entry name" value="YknX_C"/>
    <property type="match status" value="1"/>
</dbReference>
<dbReference type="Pfam" id="PF25876">
    <property type="entry name" value="HH_MFP_RND"/>
    <property type="match status" value="1"/>
</dbReference>
<name>A0A7X1PU29_9PSED</name>
<dbReference type="EMBL" id="WHUV01000008">
    <property type="protein sequence ID" value="MQA57732.1"/>
    <property type="molecule type" value="Genomic_DNA"/>
</dbReference>
<dbReference type="Gene3D" id="2.40.50.100">
    <property type="match status" value="1"/>
</dbReference>
<dbReference type="Gene3D" id="2.40.30.170">
    <property type="match status" value="1"/>
</dbReference>
<keyword evidence="3" id="KW-0175">Coiled coil</keyword>
<feature type="domain" description="YknX-like C-terminal permuted SH3-like" evidence="7">
    <location>
        <begin position="277"/>
        <end position="345"/>
    </location>
</feature>
<dbReference type="Proteomes" id="UP000486534">
    <property type="component" value="Unassembled WGS sequence"/>
</dbReference>
<evidence type="ECO:0000313" key="8">
    <source>
        <dbReference type="EMBL" id="MQA57732.1"/>
    </source>
</evidence>
<comment type="subcellular location">
    <subcellularLocation>
        <location evidence="1">Cell inner membrane</location>
        <topology evidence="1">Lipid-anchor</topology>
    </subcellularLocation>
</comment>
<dbReference type="Gene3D" id="1.10.287.470">
    <property type="entry name" value="Helix hairpin bin"/>
    <property type="match status" value="1"/>
</dbReference>
<evidence type="ECO:0000259" key="6">
    <source>
        <dbReference type="Pfam" id="PF25944"/>
    </source>
</evidence>
<feature type="domain" description="Multidrug resistance protein MdtA-like beta-barrel" evidence="6">
    <location>
        <begin position="189"/>
        <end position="271"/>
    </location>
</feature>
<evidence type="ECO:0000256" key="2">
    <source>
        <dbReference type="ARBA" id="ARBA00009477"/>
    </source>
</evidence>
<dbReference type="PANTHER" id="PTHR30158">
    <property type="entry name" value="ACRA/E-RELATED COMPONENT OF DRUG EFFLUX TRANSPORTER"/>
    <property type="match status" value="1"/>
</dbReference>
<feature type="domain" description="Multidrug resistance protein MdtA-like alpha-helical hairpin" evidence="4">
    <location>
        <begin position="84"/>
        <end position="153"/>
    </location>
</feature>
<evidence type="ECO:0000256" key="1">
    <source>
        <dbReference type="ARBA" id="ARBA00004519"/>
    </source>
</evidence>
<evidence type="ECO:0000259" key="7">
    <source>
        <dbReference type="Pfam" id="PF25989"/>
    </source>
</evidence>
<gene>
    <name evidence="8" type="ORF">GDH07_30885</name>
</gene>
<feature type="domain" description="Multidrug resistance protein MdtA-like barrel-sandwich hybrid" evidence="5">
    <location>
        <begin position="43"/>
        <end position="180"/>
    </location>
</feature>
<dbReference type="InterPro" id="IPR058637">
    <property type="entry name" value="YknX-like_C"/>
</dbReference>
<dbReference type="InterPro" id="IPR058624">
    <property type="entry name" value="MdtA-like_HH"/>
</dbReference>
<dbReference type="Pfam" id="PF25944">
    <property type="entry name" value="Beta-barrel_RND"/>
    <property type="match status" value="1"/>
</dbReference>
<reference evidence="8 9" key="1">
    <citation type="submission" date="2019-10" db="EMBL/GenBank/DDBJ databases">
        <title>Pseudomonas dajingensis sp. nov., isolated from the profound head ulcers of farmed Murray cod (Maccullochella peelii peelii).</title>
        <authorList>
            <person name="Liu Y."/>
        </authorList>
    </citation>
    <scope>NUCLEOTIDE SEQUENCE [LARGE SCALE GENOMIC DNA]</scope>
    <source>
        <strain evidence="8 9">MC042</strain>
    </source>
</reference>
<sequence>MTGCNKEPGPTTAASAPVVDVARVAMQPVKAWDSFNGRIGAMETVAILPRVSGHITQVAYREGSEVKAGDLLFVIDPRPYRAALANARAQLERARTSLLFAEQQDRRAQQLLKLNAVSKEEAEQRHTSHGQSLAEVHAAEAAVASAALNLEFTEVRSPIDGRTSRAQLTRGNLAVADQSVLTSVVSQDPLYVYFDPDEHHVPGFRKALKESRETQVRIGLASDEGFPYEGDLSFIDNQVDASTGTIRARATVRNPERRLTPGLYARVQLAIGGSVPVIVVPERAILTDQDQQYVYRLSPENTAERRYIKTGRQVGNQRVVTAGLTREDKIVVAGLQQIYASGTAVTPHELPPEDSALQVSRAILIGK</sequence>
<protein>
    <submittedName>
        <fullName evidence="8">Efflux RND transporter periplasmic adaptor subunit</fullName>
    </submittedName>
</protein>
<dbReference type="Pfam" id="PF25917">
    <property type="entry name" value="BSH_RND"/>
    <property type="match status" value="1"/>
</dbReference>
<accession>A0A7X1PU29</accession>
<dbReference type="AlphaFoldDB" id="A0A7X1PU29"/>
<dbReference type="Gene3D" id="2.40.420.20">
    <property type="match status" value="1"/>
</dbReference>
<proteinExistence type="inferred from homology"/>
<dbReference type="GO" id="GO:0046677">
    <property type="term" value="P:response to antibiotic"/>
    <property type="evidence" value="ECO:0007669"/>
    <property type="project" value="TreeGrafter"/>
</dbReference>
<dbReference type="InterPro" id="IPR006143">
    <property type="entry name" value="RND_pump_MFP"/>
</dbReference>
<dbReference type="SUPFAM" id="SSF111369">
    <property type="entry name" value="HlyD-like secretion proteins"/>
    <property type="match status" value="1"/>
</dbReference>
<comment type="similarity">
    <text evidence="2">Belongs to the membrane fusion protein (MFP) (TC 8.A.1) family.</text>
</comment>
<organism evidence="8 9">
    <name type="scientific">Pseudomonas piscis</name>
    <dbReference type="NCBI Taxonomy" id="2614538"/>
    <lineage>
        <taxon>Bacteria</taxon>
        <taxon>Pseudomonadati</taxon>
        <taxon>Pseudomonadota</taxon>
        <taxon>Gammaproteobacteria</taxon>
        <taxon>Pseudomonadales</taxon>
        <taxon>Pseudomonadaceae</taxon>
        <taxon>Pseudomonas</taxon>
    </lineage>
</organism>